<dbReference type="OrthoDB" id="7069305at2"/>
<organism evidence="1 2">
    <name type="scientific">Pseudomonas mangiferae</name>
    <dbReference type="NCBI Taxonomy" id="2593654"/>
    <lineage>
        <taxon>Bacteria</taxon>
        <taxon>Pseudomonadati</taxon>
        <taxon>Pseudomonadota</taxon>
        <taxon>Gammaproteobacteria</taxon>
        <taxon>Pseudomonadales</taxon>
        <taxon>Pseudomonadaceae</taxon>
        <taxon>Pseudomonas</taxon>
    </lineage>
</organism>
<evidence type="ECO:0000313" key="1">
    <source>
        <dbReference type="EMBL" id="TRX75098.1"/>
    </source>
</evidence>
<dbReference type="RefSeq" id="WP_143487834.1">
    <property type="nucleotide sequence ID" value="NZ_VJOY01000005.1"/>
</dbReference>
<comment type="caution">
    <text evidence="1">The sequence shown here is derived from an EMBL/GenBank/DDBJ whole genome shotgun (WGS) entry which is preliminary data.</text>
</comment>
<evidence type="ECO:0000313" key="2">
    <source>
        <dbReference type="Proteomes" id="UP000315235"/>
    </source>
</evidence>
<gene>
    <name evidence="1" type="ORF">FM069_08320</name>
</gene>
<dbReference type="EMBL" id="VJOY01000005">
    <property type="protein sequence ID" value="TRX75098.1"/>
    <property type="molecule type" value="Genomic_DNA"/>
</dbReference>
<name>A0A553H023_9PSED</name>
<proteinExistence type="predicted"/>
<dbReference type="AlphaFoldDB" id="A0A553H023"/>
<reference evidence="1 2" key="1">
    <citation type="submission" date="2019-07" db="EMBL/GenBank/DDBJ databases">
        <title>Pseudomonas mangiferae sp. nov., isolated from bark of mango tree in Thailand.</title>
        <authorList>
            <person name="Srisuk N."/>
            <person name="Anurat P."/>
        </authorList>
    </citation>
    <scope>NUCLEOTIDE SEQUENCE [LARGE SCALE GENOMIC DNA]</scope>
    <source>
        <strain evidence="1 2">DMKU_BBB3-04</strain>
    </source>
</reference>
<protein>
    <submittedName>
        <fullName evidence="1">Uncharacterized protein</fullName>
    </submittedName>
</protein>
<dbReference type="Proteomes" id="UP000315235">
    <property type="component" value="Unassembled WGS sequence"/>
</dbReference>
<accession>A0A553H023</accession>
<keyword evidence="2" id="KW-1185">Reference proteome</keyword>
<sequence length="208" mass="23688">MREPVSYICERTAEYTIVPELVRHLKSKHSYVTPIYPWMTRELSRFSRELPGAGGFKILGLYARRPKIRAGLDNSIYIKINREIVIASKVARDFGIPMIAGCPLARNLIELGCCDRFLWVDLHSVYPSDADSLVVVDNFSWDKTSEEAFLNSDLAQVMQDAESVMREVNLNILAEAIKAIGLAVQGIDYHPYYFKVGYKPVYFLIADF</sequence>